<protein>
    <submittedName>
        <fullName evidence="1">Uncharacterized protein</fullName>
    </submittedName>
</protein>
<dbReference type="RefSeq" id="WP_024126209.1">
    <property type="nucleotide sequence ID" value="NC_023283.1"/>
</dbReference>
<organism evidence="1">
    <name type="scientific">Streptomyces sp. FR1</name>
    <dbReference type="NCBI Taxonomy" id="349971"/>
    <lineage>
        <taxon>Bacteria</taxon>
        <taxon>Bacillati</taxon>
        <taxon>Actinomycetota</taxon>
        <taxon>Actinomycetes</taxon>
        <taxon>Kitasatosporales</taxon>
        <taxon>Streptomycetaceae</taxon>
        <taxon>Streptomyces</taxon>
    </lineage>
</organism>
<dbReference type="EMBL" id="KF602048">
    <property type="protein sequence ID" value="AHE38827.1"/>
    <property type="molecule type" value="Genomic_DNA"/>
</dbReference>
<keyword evidence="1" id="KW-0614">Plasmid</keyword>
<dbReference type="AlphaFoldDB" id="V9Z2R1"/>
<evidence type="ECO:0000313" key="1">
    <source>
        <dbReference type="EMBL" id="AHE38827.1"/>
    </source>
</evidence>
<sequence length="126" mass="13788">MPTSTTKDSAPTLATAIEFVSLHASQGDLDRIYAAAKERTKALREIRAAAVTTGSLIRIDKIRPTYYNGLTGKVTATSTPRTKTYATVELDEASTMTLRAVGKQYIPRDVKRFTIEGIPTTCCFLQ</sequence>
<gene>
    <name evidence="1" type="ORF">pFRL3_50</name>
</gene>
<name>V9Z2R1_9ACTN</name>
<reference evidence="1" key="1">
    <citation type="submission" date="2013-09" db="EMBL/GenBank/DDBJ databases">
        <title>Complete nucleotide sequence of Streptomyces linear plasmid pFRL3.</title>
        <authorList>
            <person name="Chen Z."/>
            <person name="Fang P."/>
            <person name="Qin Z."/>
        </authorList>
    </citation>
    <scope>NUCLEOTIDE SEQUENCE</scope>
    <source>
        <plasmid evidence="1">pFRL3</plasmid>
    </source>
</reference>
<geneLocation type="plasmid" evidence="1">
    <name>pFRL3</name>
</geneLocation>
<proteinExistence type="predicted"/>
<accession>V9Z2R1</accession>